<dbReference type="InterPro" id="IPR029044">
    <property type="entry name" value="Nucleotide-diphossugar_trans"/>
</dbReference>
<dbReference type="GO" id="GO:0009103">
    <property type="term" value="P:lipopolysaccharide biosynthetic process"/>
    <property type="evidence" value="ECO:0007669"/>
    <property type="project" value="UniProtKB-KW"/>
</dbReference>
<evidence type="ECO:0000313" key="4">
    <source>
        <dbReference type="EMBL" id="WPU64229.1"/>
    </source>
</evidence>
<dbReference type="RefSeq" id="WP_321392625.1">
    <property type="nucleotide sequence ID" value="NZ_CP139487.1"/>
</dbReference>
<dbReference type="GO" id="GO:0005829">
    <property type="term" value="C:cytosol"/>
    <property type="evidence" value="ECO:0007669"/>
    <property type="project" value="TreeGrafter"/>
</dbReference>
<dbReference type="PANTHER" id="PTHR42866:SF2">
    <property type="entry name" value="3-DEOXY-MANNO-OCTULOSONATE CYTIDYLYLTRANSFERASE, MITOCHONDRIAL"/>
    <property type="match status" value="1"/>
</dbReference>
<dbReference type="PANTHER" id="PTHR42866">
    <property type="entry name" value="3-DEOXY-MANNO-OCTULOSONATE CYTIDYLYLTRANSFERASE"/>
    <property type="match status" value="1"/>
</dbReference>
<dbReference type="NCBIfam" id="TIGR00466">
    <property type="entry name" value="kdsB"/>
    <property type="match status" value="1"/>
</dbReference>
<dbReference type="CDD" id="cd02517">
    <property type="entry name" value="CMP-KDO-Synthetase"/>
    <property type="match status" value="1"/>
</dbReference>
<protein>
    <submittedName>
        <fullName evidence="4">3-deoxy-manno-octulosonate cytidylyltransferase</fullName>
        <ecNumber evidence="4">2.7.7.38</ecNumber>
    </submittedName>
</protein>
<sequence>MASVVILIPARFASSRFPGKPLALIAGKSMIQRVYENCHASGFETAVVTDHDGIEKHVKEFGGKVLRIDDDVPSGSERIALAYERFLKEKNPDLVINVQGDEPLLKGDVLKELAEFHMKSDYEITTLIRERSVKDEDFKNPNVVKAVWSSISNQCFYFSRQSLPYDRDGGREYPWYQHIGVYSYRPKALTSFVKLPMSRLEDLEKLEQLRGLENGMRIGAVLTTQKLIGVDVPEDVKKVEGALS</sequence>
<dbReference type="NCBIfam" id="NF003952">
    <property type="entry name" value="PRK05450.1-5"/>
    <property type="match status" value="1"/>
</dbReference>
<organism evidence="4 5">
    <name type="scientific">Peredibacter starrii</name>
    <dbReference type="NCBI Taxonomy" id="28202"/>
    <lineage>
        <taxon>Bacteria</taxon>
        <taxon>Pseudomonadati</taxon>
        <taxon>Bdellovibrionota</taxon>
        <taxon>Bacteriovoracia</taxon>
        <taxon>Bacteriovoracales</taxon>
        <taxon>Bacteriovoracaceae</taxon>
        <taxon>Peredibacter</taxon>
    </lineage>
</organism>
<gene>
    <name evidence="4" type="primary">kdsB</name>
    <name evidence="4" type="ORF">SOO65_16165</name>
</gene>
<keyword evidence="1 4" id="KW-0808">Transferase</keyword>
<dbReference type="AlphaFoldDB" id="A0AAX4HLU0"/>
<evidence type="ECO:0000256" key="3">
    <source>
        <dbReference type="ARBA" id="ARBA00022985"/>
    </source>
</evidence>
<dbReference type="Gene3D" id="3.90.550.10">
    <property type="entry name" value="Spore Coat Polysaccharide Biosynthesis Protein SpsA, Chain A"/>
    <property type="match status" value="1"/>
</dbReference>
<evidence type="ECO:0000256" key="2">
    <source>
        <dbReference type="ARBA" id="ARBA00022695"/>
    </source>
</evidence>
<accession>A0AAX4HLU0</accession>
<dbReference type="Pfam" id="PF02348">
    <property type="entry name" value="CTP_transf_3"/>
    <property type="match status" value="1"/>
</dbReference>
<reference evidence="4 5" key="1">
    <citation type="submission" date="2023-11" db="EMBL/GenBank/DDBJ databases">
        <title>Peredibacter starrii A3.12.</title>
        <authorList>
            <person name="Mitchell R.J."/>
        </authorList>
    </citation>
    <scope>NUCLEOTIDE SEQUENCE [LARGE SCALE GENOMIC DNA]</scope>
    <source>
        <strain evidence="4 5">A3.12</strain>
    </source>
</reference>
<evidence type="ECO:0000256" key="1">
    <source>
        <dbReference type="ARBA" id="ARBA00022679"/>
    </source>
</evidence>
<name>A0AAX4HLU0_9BACT</name>
<evidence type="ECO:0000313" key="5">
    <source>
        <dbReference type="Proteomes" id="UP001324634"/>
    </source>
</evidence>
<dbReference type="EC" id="2.7.7.38" evidence="4"/>
<dbReference type="InterPro" id="IPR003329">
    <property type="entry name" value="Cytidylyl_trans"/>
</dbReference>
<keyword evidence="5" id="KW-1185">Reference proteome</keyword>
<dbReference type="KEGG" id="psti:SOO65_16165"/>
<dbReference type="Proteomes" id="UP001324634">
    <property type="component" value="Chromosome"/>
</dbReference>
<keyword evidence="3" id="KW-0448">Lipopolysaccharide biosynthesis</keyword>
<dbReference type="GO" id="GO:0008690">
    <property type="term" value="F:3-deoxy-manno-octulosonate cytidylyltransferase activity"/>
    <property type="evidence" value="ECO:0007669"/>
    <property type="project" value="UniProtKB-EC"/>
</dbReference>
<dbReference type="EMBL" id="CP139487">
    <property type="protein sequence ID" value="WPU64229.1"/>
    <property type="molecule type" value="Genomic_DNA"/>
</dbReference>
<keyword evidence="2 4" id="KW-0548">Nucleotidyltransferase</keyword>
<dbReference type="SUPFAM" id="SSF53448">
    <property type="entry name" value="Nucleotide-diphospho-sugar transferases"/>
    <property type="match status" value="1"/>
</dbReference>
<dbReference type="InterPro" id="IPR004528">
    <property type="entry name" value="KdsB"/>
</dbReference>
<proteinExistence type="predicted"/>